<dbReference type="Pfam" id="PF07156">
    <property type="entry name" value="Prenylcys_lyase"/>
    <property type="match status" value="1"/>
</dbReference>
<feature type="chain" id="PRO_5043642426" description="BTB domain-containing protein" evidence="8">
    <location>
        <begin position="21"/>
        <end position="751"/>
    </location>
</feature>
<gene>
    <name evidence="10" type="ORF">LTR36_006840</name>
</gene>
<evidence type="ECO:0000256" key="8">
    <source>
        <dbReference type="SAM" id="SignalP"/>
    </source>
</evidence>
<evidence type="ECO:0000259" key="9">
    <source>
        <dbReference type="PROSITE" id="PS50097"/>
    </source>
</evidence>
<evidence type="ECO:0000313" key="10">
    <source>
        <dbReference type="EMBL" id="KAK4542383.1"/>
    </source>
</evidence>
<dbReference type="PANTHER" id="PTHR15944:SF0">
    <property type="entry name" value="PRENYLCYSTEINE LYASE DOMAIN-CONTAINING PROTEIN"/>
    <property type="match status" value="1"/>
</dbReference>
<dbReference type="GO" id="GO:0030328">
    <property type="term" value="P:prenylcysteine catabolic process"/>
    <property type="evidence" value="ECO:0007669"/>
    <property type="project" value="InterPro"/>
</dbReference>
<evidence type="ECO:0000256" key="6">
    <source>
        <dbReference type="ARBA" id="ARBA00023002"/>
    </source>
</evidence>
<dbReference type="Pfam" id="PF00651">
    <property type="entry name" value="BTB"/>
    <property type="match status" value="1"/>
</dbReference>
<dbReference type="EMBL" id="JAVFHQ010000042">
    <property type="protein sequence ID" value="KAK4542383.1"/>
    <property type="molecule type" value="Genomic_DNA"/>
</dbReference>
<evidence type="ECO:0000256" key="1">
    <source>
        <dbReference type="ARBA" id="ARBA00001974"/>
    </source>
</evidence>
<sequence length="751" mass="83027">MKLTASFVATAASFFAVIAAFREEQVVLSQGAEEHLAPFNVAIIGAGAAGASSAYHLSKFAAANGFPVNITVFERNTYIGGRTTTVNAYDDPDLPVELGGSIFVQLNRIMVDAVKEFKLSTGSFRAANDEIPGASLAVWDGRNFVVTQESEGGWWDIAKLLWKYGLAPLKTRNLMKSTTGQFMEMYEEPVFPFKSLTQAVQDVGLLPATSVTGEQYMNANGIKGAFGHDIVQASTRVNYAQNLKYIHGLEAMVCMAAEGAMAVEGGNWQIFDNMIAAANATTMLETEVSSLERRGDSYLLSYHNAVEKSSLDLRAQLFDAVILAAPYQFADLNVTFALPHTPEKIPYVELHVTLLTSPHLLSPAFFGLPVDKPAPKVILTTLPLEEEPKEGADGCGSPGFFSISLLRLVINPHSGQQEYLYKIFSPSPPDSTFLTHLLGLKQPHDHTATGIGEKNISWLHRKVWHSYPYELPRVTFEEIQLDENLWYTSGIESLISTMETSSLSGMNVARLVVDKRRAELANDPASFDAEIITVFVGPCRNKLSVHGSHLGRTSDFFRAALKTQWKEGQAREVTLQDDDEKTVQMYLTFAYTGDIACKEEHADESPDAAIHTREYSLLAHAYVFGEKYQDIRFKNAVLAAFIAKGRVQDVNDTYWYPTDTEIDVLYRGTPPKSPARRLMVDLHVAAGEPEWLDNESNNADFILDLARKFLAIRHGSVKDISSIVDIAHVNYTETQSSLTTERGKKRAHDDL</sequence>
<keyword evidence="4 8" id="KW-0732">Signal</keyword>
<keyword evidence="3" id="KW-0285">Flavoprotein</keyword>
<dbReference type="Pfam" id="PF13450">
    <property type="entry name" value="NAD_binding_8"/>
    <property type="match status" value="1"/>
</dbReference>
<dbReference type="InterPro" id="IPR011333">
    <property type="entry name" value="SKP1/BTB/POZ_sf"/>
</dbReference>
<dbReference type="InterPro" id="IPR010795">
    <property type="entry name" value="Prenylcys_lyase"/>
</dbReference>
<dbReference type="PROSITE" id="PS50097">
    <property type="entry name" value="BTB"/>
    <property type="match status" value="1"/>
</dbReference>
<keyword evidence="11" id="KW-1185">Reference proteome</keyword>
<dbReference type="InterPro" id="IPR017046">
    <property type="entry name" value="Prenylcysteine_Oxase1"/>
</dbReference>
<feature type="signal peptide" evidence="8">
    <location>
        <begin position="1"/>
        <end position="20"/>
    </location>
</feature>
<organism evidence="10 11">
    <name type="scientific">Oleoguttula mirabilis</name>
    <dbReference type="NCBI Taxonomy" id="1507867"/>
    <lineage>
        <taxon>Eukaryota</taxon>
        <taxon>Fungi</taxon>
        <taxon>Dikarya</taxon>
        <taxon>Ascomycota</taxon>
        <taxon>Pezizomycotina</taxon>
        <taxon>Dothideomycetes</taxon>
        <taxon>Dothideomycetidae</taxon>
        <taxon>Mycosphaerellales</taxon>
        <taxon>Teratosphaeriaceae</taxon>
        <taxon>Oleoguttula</taxon>
    </lineage>
</organism>
<dbReference type="PANTHER" id="PTHR15944">
    <property type="entry name" value="FARNESYLCYSTEINE LYASE"/>
    <property type="match status" value="1"/>
</dbReference>
<dbReference type="CDD" id="cd18186">
    <property type="entry name" value="BTB_POZ_ZBTB_KLHL-like"/>
    <property type="match status" value="1"/>
</dbReference>
<evidence type="ECO:0000313" key="11">
    <source>
        <dbReference type="Proteomes" id="UP001324427"/>
    </source>
</evidence>
<dbReference type="Gene3D" id="3.30.710.10">
    <property type="entry name" value="Potassium Channel Kv1.1, Chain A"/>
    <property type="match status" value="1"/>
</dbReference>
<proteinExistence type="inferred from homology"/>
<protein>
    <recommendedName>
        <fullName evidence="9">BTB domain-containing protein</fullName>
    </recommendedName>
</protein>
<dbReference type="GO" id="GO:0030327">
    <property type="term" value="P:prenylated protein catabolic process"/>
    <property type="evidence" value="ECO:0007669"/>
    <property type="project" value="TreeGrafter"/>
</dbReference>
<evidence type="ECO:0000256" key="3">
    <source>
        <dbReference type="ARBA" id="ARBA00022630"/>
    </source>
</evidence>
<dbReference type="GO" id="GO:0001735">
    <property type="term" value="F:prenylcysteine oxidase activity"/>
    <property type="evidence" value="ECO:0007669"/>
    <property type="project" value="InterPro"/>
</dbReference>
<keyword evidence="5" id="KW-0274">FAD</keyword>
<dbReference type="Proteomes" id="UP001324427">
    <property type="component" value="Unassembled WGS sequence"/>
</dbReference>
<dbReference type="SUPFAM" id="SSF54695">
    <property type="entry name" value="POZ domain"/>
    <property type="match status" value="1"/>
</dbReference>
<feature type="domain" description="BTB" evidence="9">
    <location>
        <begin position="530"/>
        <end position="599"/>
    </location>
</feature>
<reference evidence="10 11" key="1">
    <citation type="submission" date="2021-11" db="EMBL/GenBank/DDBJ databases">
        <title>Black yeast isolated from Biological Soil Crust.</title>
        <authorList>
            <person name="Kurbessoian T."/>
        </authorList>
    </citation>
    <scope>NUCLEOTIDE SEQUENCE [LARGE SCALE GENOMIC DNA]</scope>
    <source>
        <strain evidence="10 11">CCFEE 5522</strain>
    </source>
</reference>
<dbReference type="InterPro" id="IPR000210">
    <property type="entry name" value="BTB/POZ_dom"/>
</dbReference>
<keyword evidence="7" id="KW-0325">Glycoprotein</keyword>
<accession>A0AAV9JC57</accession>
<dbReference type="InterPro" id="IPR036188">
    <property type="entry name" value="FAD/NAD-bd_sf"/>
</dbReference>
<dbReference type="SUPFAM" id="SSF51905">
    <property type="entry name" value="FAD/NAD(P)-binding domain"/>
    <property type="match status" value="1"/>
</dbReference>
<evidence type="ECO:0000256" key="4">
    <source>
        <dbReference type="ARBA" id="ARBA00022729"/>
    </source>
</evidence>
<dbReference type="Gene3D" id="3.50.50.60">
    <property type="entry name" value="FAD/NAD(P)-binding domain"/>
    <property type="match status" value="1"/>
</dbReference>
<evidence type="ECO:0000256" key="7">
    <source>
        <dbReference type="ARBA" id="ARBA00023180"/>
    </source>
</evidence>
<evidence type="ECO:0000256" key="5">
    <source>
        <dbReference type="ARBA" id="ARBA00022827"/>
    </source>
</evidence>
<comment type="cofactor">
    <cofactor evidence="1">
        <name>FAD</name>
        <dbReference type="ChEBI" id="CHEBI:57692"/>
    </cofactor>
</comment>
<dbReference type="AlphaFoldDB" id="A0AAV9JC57"/>
<evidence type="ECO:0000256" key="2">
    <source>
        <dbReference type="ARBA" id="ARBA00009967"/>
    </source>
</evidence>
<keyword evidence="6" id="KW-0560">Oxidoreductase</keyword>
<comment type="similarity">
    <text evidence="2">Belongs to the prenylcysteine oxidase family.</text>
</comment>
<name>A0AAV9JC57_9PEZI</name>
<comment type="caution">
    <text evidence="10">The sequence shown here is derived from an EMBL/GenBank/DDBJ whole genome shotgun (WGS) entry which is preliminary data.</text>
</comment>